<dbReference type="Proteomes" id="UP000054359">
    <property type="component" value="Unassembled WGS sequence"/>
</dbReference>
<reference evidence="1 2" key="1">
    <citation type="submission" date="2013-11" db="EMBL/GenBank/DDBJ databases">
        <title>Genome sequencing of Stegodyphus mimosarum.</title>
        <authorList>
            <person name="Bechsgaard J."/>
        </authorList>
    </citation>
    <scope>NUCLEOTIDE SEQUENCE [LARGE SCALE GENOMIC DNA]</scope>
</reference>
<keyword evidence="2" id="KW-1185">Reference proteome</keyword>
<dbReference type="EMBL" id="KK113905">
    <property type="protein sequence ID" value="KFM61311.1"/>
    <property type="molecule type" value="Genomic_DNA"/>
</dbReference>
<sequence length="76" mass="8470">VVYFHCGDECFVVCALLKSLALVRQSCGSCVIRLFSCICIYVIMDREILDNLVTAVSNGRTDIVRTLLSMYETGTK</sequence>
<feature type="non-terminal residue" evidence="1">
    <location>
        <position position="76"/>
    </location>
</feature>
<name>A0A087T872_STEMI</name>
<evidence type="ECO:0000313" key="2">
    <source>
        <dbReference type="Proteomes" id="UP000054359"/>
    </source>
</evidence>
<protein>
    <submittedName>
        <fullName evidence="1">Uncharacterized protein</fullName>
    </submittedName>
</protein>
<proteinExistence type="predicted"/>
<organism evidence="1 2">
    <name type="scientific">Stegodyphus mimosarum</name>
    <name type="common">African social velvet spider</name>
    <dbReference type="NCBI Taxonomy" id="407821"/>
    <lineage>
        <taxon>Eukaryota</taxon>
        <taxon>Metazoa</taxon>
        <taxon>Ecdysozoa</taxon>
        <taxon>Arthropoda</taxon>
        <taxon>Chelicerata</taxon>
        <taxon>Arachnida</taxon>
        <taxon>Araneae</taxon>
        <taxon>Araneomorphae</taxon>
        <taxon>Entelegynae</taxon>
        <taxon>Eresoidea</taxon>
        <taxon>Eresidae</taxon>
        <taxon>Stegodyphus</taxon>
    </lineage>
</organism>
<gene>
    <name evidence="1" type="ORF">X975_17693</name>
</gene>
<feature type="non-terminal residue" evidence="1">
    <location>
        <position position="1"/>
    </location>
</feature>
<accession>A0A087T872</accession>
<evidence type="ECO:0000313" key="1">
    <source>
        <dbReference type="EMBL" id="KFM61311.1"/>
    </source>
</evidence>
<dbReference type="AlphaFoldDB" id="A0A087T872"/>